<gene>
    <name evidence="5" type="primary">scpB</name>
    <name evidence="6" type="ORF">EDD77_11045</name>
</gene>
<comment type="similarity">
    <text evidence="5">Belongs to the ScpB family.</text>
</comment>
<comment type="function">
    <text evidence="5">Participates in chromosomal partition during cell division. May act via the formation of a condensin-like complex containing Smc and ScpA that pull DNA away from mid-cell into both cell halves.</text>
</comment>
<dbReference type="AlphaFoldDB" id="A0A4R1QYF1"/>
<comment type="subcellular location">
    <subcellularLocation>
        <location evidence="5">Cytoplasm</location>
    </subcellularLocation>
    <text evidence="5">Associated with two foci at the outer edges of the nucleoid region in young cells, and at four foci within both cell halves in older cells.</text>
</comment>
<dbReference type="Proteomes" id="UP000295184">
    <property type="component" value="Unassembled WGS sequence"/>
</dbReference>
<dbReference type="STRING" id="1650663.GCA_001486665_02120"/>
<evidence type="ECO:0000313" key="7">
    <source>
        <dbReference type="Proteomes" id="UP000295184"/>
    </source>
</evidence>
<dbReference type="GO" id="GO:0006260">
    <property type="term" value="P:DNA replication"/>
    <property type="evidence" value="ECO:0007669"/>
    <property type="project" value="UniProtKB-UniRule"/>
</dbReference>
<reference evidence="6 7" key="1">
    <citation type="submission" date="2019-03" db="EMBL/GenBank/DDBJ databases">
        <title>Genomic Encyclopedia of Type Strains, Phase IV (KMG-IV): sequencing the most valuable type-strain genomes for metagenomic binning, comparative biology and taxonomic classification.</title>
        <authorList>
            <person name="Goeker M."/>
        </authorList>
    </citation>
    <scope>NUCLEOTIDE SEQUENCE [LARGE SCALE GENOMIC DNA]</scope>
    <source>
        <strain evidence="6 7">DSM 100451</strain>
    </source>
</reference>
<dbReference type="NCBIfam" id="TIGR00281">
    <property type="entry name" value="SMC-Scp complex subunit ScpB"/>
    <property type="match status" value="1"/>
</dbReference>
<evidence type="ECO:0000256" key="2">
    <source>
        <dbReference type="ARBA" id="ARBA00022618"/>
    </source>
</evidence>
<dbReference type="GO" id="GO:0051304">
    <property type="term" value="P:chromosome separation"/>
    <property type="evidence" value="ECO:0007669"/>
    <property type="project" value="InterPro"/>
</dbReference>
<dbReference type="Pfam" id="PF04079">
    <property type="entry name" value="SMC_ScpB"/>
    <property type="match status" value="1"/>
</dbReference>
<dbReference type="InterPro" id="IPR036390">
    <property type="entry name" value="WH_DNA-bd_sf"/>
</dbReference>
<accession>A0A4R1QYF1</accession>
<evidence type="ECO:0000256" key="1">
    <source>
        <dbReference type="ARBA" id="ARBA00022490"/>
    </source>
</evidence>
<keyword evidence="3 5" id="KW-0159">Chromosome partition</keyword>
<dbReference type="HAMAP" id="MF_01804">
    <property type="entry name" value="ScpB"/>
    <property type="match status" value="1"/>
</dbReference>
<protein>
    <recommendedName>
        <fullName evidence="5">Segregation and condensation protein B</fullName>
    </recommendedName>
</protein>
<dbReference type="SUPFAM" id="SSF46785">
    <property type="entry name" value="Winged helix' DNA-binding domain"/>
    <property type="match status" value="2"/>
</dbReference>
<comment type="subunit">
    <text evidence="5">Homodimer. Homodimerization may be required to stabilize the binding of ScpA to the Smc head domains. Component of a cohesin-like complex composed of ScpA, ScpB and the Smc homodimer, in which ScpA and ScpB bind to the head domain of Smc. The presence of the three proteins is required for the association of the complex with DNA.</text>
</comment>
<dbReference type="GO" id="GO:0005737">
    <property type="term" value="C:cytoplasm"/>
    <property type="evidence" value="ECO:0007669"/>
    <property type="project" value="UniProtKB-SubCell"/>
</dbReference>
<dbReference type="PIRSF" id="PIRSF019345">
    <property type="entry name" value="ScpB"/>
    <property type="match status" value="1"/>
</dbReference>
<dbReference type="EMBL" id="SLUM01000010">
    <property type="protein sequence ID" value="TCL57370.1"/>
    <property type="molecule type" value="Genomic_DNA"/>
</dbReference>
<evidence type="ECO:0000256" key="4">
    <source>
        <dbReference type="ARBA" id="ARBA00023306"/>
    </source>
</evidence>
<organism evidence="6 7">
    <name type="scientific">Allofournierella massiliensis</name>
    <dbReference type="NCBI Taxonomy" id="1650663"/>
    <lineage>
        <taxon>Bacteria</taxon>
        <taxon>Bacillati</taxon>
        <taxon>Bacillota</taxon>
        <taxon>Clostridia</taxon>
        <taxon>Eubacteriales</taxon>
        <taxon>Oscillospiraceae</taxon>
        <taxon>Allofournierella</taxon>
    </lineage>
</organism>
<keyword evidence="4 5" id="KW-0131">Cell cycle</keyword>
<sequence length="188" mass="20454">MTQKEKEYKAAVEAVLFAHGDAIGADKIAEALEIPKDQTVAILEQLQKEYEKADRGLCILPLGDKWQMATKTAVQEPVKRVLDNRRNTPLSQAALEVLAIIAYNQPVSRGFVEQVRGVDSSSTIAKLMEKGLVEEAGRLDLPGRPISLCTTEVFLRTFGLATLEQLPPLHEGDGVQLEMAGSTGEAQA</sequence>
<name>A0A4R1QYF1_9FIRM</name>
<evidence type="ECO:0000256" key="3">
    <source>
        <dbReference type="ARBA" id="ARBA00022829"/>
    </source>
</evidence>
<proteinExistence type="inferred from homology"/>
<evidence type="ECO:0000256" key="5">
    <source>
        <dbReference type="HAMAP-Rule" id="MF_01804"/>
    </source>
</evidence>
<dbReference type="GO" id="GO:0051301">
    <property type="term" value="P:cell division"/>
    <property type="evidence" value="ECO:0007669"/>
    <property type="project" value="UniProtKB-KW"/>
</dbReference>
<dbReference type="PANTHER" id="PTHR34298:SF2">
    <property type="entry name" value="SEGREGATION AND CONDENSATION PROTEIN B"/>
    <property type="match status" value="1"/>
</dbReference>
<comment type="caution">
    <text evidence="6">The sequence shown here is derived from an EMBL/GenBank/DDBJ whole genome shotgun (WGS) entry which is preliminary data.</text>
</comment>
<keyword evidence="2 5" id="KW-0132">Cell division</keyword>
<dbReference type="InterPro" id="IPR005234">
    <property type="entry name" value="ScpB_csome_segregation"/>
</dbReference>
<evidence type="ECO:0000313" key="6">
    <source>
        <dbReference type="EMBL" id="TCL57370.1"/>
    </source>
</evidence>
<dbReference type="OrthoDB" id="9806226at2"/>
<dbReference type="Gene3D" id="1.10.10.10">
    <property type="entry name" value="Winged helix-like DNA-binding domain superfamily/Winged helix DNA-binding domain"/>
    <property type="match status" value="2"/>
</dbReference>
<keyword evidence="1 5" id="KW-0963">Cytoplasm</keyword>
<dbReference type="PANTHER" id="PTHR34298">
    <property type="entry name" value="SEGREGATION AND CONDENSATION PROTEIN B"/>
    <property type="match status" value="1"/>
</dbReference>
<dbReference type="InterPro" id="IPR036388">
    <property type="entry name" value="WH-like_DNA-bd_sf"/>
</dbReference>
<dbReference type="RefSeq" id="WP_058965149.1">
    <property type="nucleotide sequence ID" value="NZ_CABKVM010000017.1"/>
</dbReference>